<dbReference type="SUPFAM" id="SSF50993">
    <property type="entry name" value="Peptidase/esterase 'gauge' domain"/>
    <property type="match status" value="1"/>
</dbReference>
<dbReference type="PANTHER" id="PTHR42881">
    <property type="entry name" value="PROLYL ENDOPEPTIDASE"/>
    <property type="match status" value="1"/>
</dbReference>
<evidence type="ECO:0000259" key="7">
    <source>
        <dbReference type="Pfam" id="PF00326"/>
    </source>
</evidence>
<accession>A0A2S9YSP5</accession>
<dbReference type="InterPro" id="IPR002471">
    <property type="entry name" value="Pept_S9_AS"/>
</dbReference>
<dbReference type="EC" id="3.4.21.26" evidence="3"/>
<evidence type="ECO:0000256" key="2">
    <source>
        <dbReference type="ARBA" id="ARBA00005228"/>
    </source>
</evidence>
<organism evidence="9 10">
    <name type="scientific">Enhygromyxa salina</name>
    <dbReference type="NCBI Taxonomy" id="215803"/>
    <lineage>
        <taxon>Bacteria</taxon>
        <taxon>Pseudomonadati</taxon>
        <taxon>Myxococcota</taxon>
        <taxon>Polyangia</taxon>
        <taxon>Nannocystales</taxon>
        <taxon>Nannocystaceae</taxon>
        <taxon>Enhygromyxa</taxon>
    </lineage>
</organism>
<feature type="domain" description="Peptidase S9A N-terminal" evidence="8">
    <location>
        <begin position="27"/>
        <end position="420"/>
    </location>
</feature>
<protein>
    <recommendedName>
        <fullName evidence="3">prolyl oligopeptidase</fullName>
        <ecNumber evidence="3">3.4.21.26</ecNumber>
    </recommendedName>
</protein>
<dbReference type="Pfam" id="PF02897">
    <property type="entry name" value="Peptidase_S9_N"/>
    <property type="match status" value="1"/>
</dbReference>
<gene>
    <name evidence="9" type="ORF">ENSA7_20800</name>
</gene>
<dbReference type="PROSITE" id="PS00708">
    <property type="entry name" value="PRO_ENDOPEP_SER"/>
    <property type="match status" value="1"/>
</dbReference>
<dbReference type="InterPro" id="IPR002470">
    <property type="entry name" value="Peptidase_S9A"/>
</dbReference>
<dbReference type="InterPro" id="IPR023302">
    <property type="entry name" value="Pept_S9A_N"/>
</dbReference>
<evidence type="ECO:0000259" key="8">
    <source>
        <dbReference type="Pfam" id="PF02897"/>
    </source>
</evidence>
<dbReference type="GO" id="GO:0004252">
    <property type="term" value="F:serine-type endopeptidase activity"/>
    <property type="evidence" value="ECO:0007669"/>
    <property type="project" value="UniProtKB-EC"/>
</dbReference>
<feature type="domain" description="Peptidase S9 prolyl oligopeptidase catalytic" evidence="7">
    <location>
        <begin position="498"/>
        <end position="706"/>
    </location>
</feature>
<evidence type="ECO:0000256" key="5">
    <source>
        <dbReference type="ARBA" id="ARBA00022801"/>
    </source>
</evidence>
<dbReference type="Pfam" id="PF00326">
    <property type="entry name" value="Peptidase_S9"/>
    <property type="match status" value="1"/>
</dbReference>
<dbReference type="InterPro" id="IPR001375">
    <property type="entry name" value="Peptidase_S9_cat"/>
</dbReference>
<comment type="catalytic activity">
    <reaction evidence="1">
        <text>Hydrolysis of Pro-|-Xaa &gt;&gt; Ala-|-Xaa in oligopeptides.</text>
        <dbReference type="EC" id="3.4.21.26"/>
    </reaction>
</comment>
<comment type="caution">
    <text evidence="9">The sequence shown here is derived from an EMBL/GenBank/DDBJ whole genome shotgun (WGS) entry which is preliminary data.</text>
</comment>
<keyword evidence="6" id="KW-0720">Serine protease</keyword>
<dbReference type="Gene3D" id="2.130.10.120">
    <property type="entry name" value="Prolyl oligopeptidase, N-terminal domain"/>
    <property type="match status" value="1"/>
</dbReference>
<name>A0A2S9YSP5_9BACT</name>
<dbReference type="SUPFAM" id="SSF53474">
    <property type="entry name" value="alpha/beta-Hydrolases"/>
    <property type="match status" value="1"/>
</dbReference>
<keyword evidence="5 9" id="KW-0378">Hydrolase</keyword>
<dbReference type="GO" id="GO:0070012">
    <property type="term" value="F:oligopeptidase activity"/>
    <property type="evidence" value="ECO:0007669"/>
    <property type="project" value="TreeGrafter"/>
</dbReference>
<dbReference type="InterPro" id="IPR029058">
    <property type="entry name" value="AB_hydrolase_fold"/>
</dbReference>
<evidence type="ECO:0000256" key="6">
    <source>
        <dbReference type="ARBA" id="ARBA00022825"/>
    </source>
</evidence>
<dbReference type="PRINTS" id="PR00862">
    <property type="entry name" value="PROLIGOPTASE"/>
</dbReference>
<evidence type="ECO:0000256" key="4">
    <source>
        <dbReference type="ARBA" id="ARBA00022670"/>
    </source>
</evidence>
<dbReference type="AlphaFoldDB" id="A0A2S9YSP5"/>
<evidence type="ECO:0000256" key="1">
    <source>
        <dbReference type="ARBA" id="ARBA00001070"/>
    </source>
</evidence>
<evidence type="ECO:0000256" key="3">
    <source>
        <dbReference type="ARBA" id="ARBA00011897"/>
    </source>
</evidence>
<reference evidence="9 10" key="1">
    <citation type="submission" date="2018-03" db="EMBL/GenBank/DDBJ databases">
        <title>Draft Genome Sequences of the Obligatory Marine Myxobacteria Enhygromyxa salina SWB007.</title>
        <authorList>
            <person name="Poehlein A."/>
            <person name="Moghaddam J.A."/>
            <person name="Harms H."/>
            <person name="Alanjari M."/>
            <person name="Koenig G.M."/>
            <person name="Daniel R."/>
            <person name="Schaeberle T.F."/>
        </authorList>
    </citation>
    <scope>NUCLEOTIDE SEQUENCE [LARGE SCALE GENOMIC DNA]</scope>
    <source>
        <strain evidence="9 10">SWB007</strain>
    </source>
</reference>
<dbReference type="GO" id="GO:0005829">
    <property type="term" value="C:cytosol"/>
    <property type="evidence" value="ECO:0007669"/>
    <property type="project" value="TreeGrafter"/>
</dbReference>
<dbReference type="InterPro" id="IPR051167">
    <property type="entry name" value="Prolyl_oligopep/macrocyclase"/>
</dbReference>
<proteinExistence type="inferred from homology"/>
<evidence type="ECO:0000313" key="10">
    <source>
        <dbReference type="Proteomes" id="UP000238823"/>
    </source>
</evidence>
<dbReference type="EMBL" id="PVNL01000044">
    <property type="protein sequence ID" value="PRQ08108.1"/>
    <property type="molecule type" value="Genomic_DNA"/>
</dbReference>
<dbReference type="FunFam" id="3.40.50.1820:FF:000005">
    <property type="entry name" value="Prolyl endopeptidase"/>
    <property type="match status" value="1"/>
</dbReference>
<dbReference type="Proteomes" id="UP000238823">
    <property type="component" value="Unassembled WGS sequence"/>
</dbReference>
<dbReference type="PANTHER" id="PTHR42881:SF2">
    <property type="entry name" value="PROLYL ENDOPEPTIDASE"/>
    <property type="match status" value="1"/>
</dbReference>
<evidence type="ECO:0000313" key="9">
    <source>
        <dbReference type="EMBL" id="PRQ08108.1"/>
    </source>
</evidence>
<keyword evidence="4" id="KW-0645">Protease</keyword>
<sequence>MAWLVVALLFVVGGCRGDDPSRRGPPPAPREDVVEIIHGREVHDPYRWLEHGERAEVDTWVRAQDEHARAVLASSAHQRGFRNDLRKMWDREAIVGPVHKRGDRYFYARRHKGRDKPVYYVREGLHGRERVLINPARLSKDGSLGVRRIHPSRDGRSVAYAVSRNNADAATLYVRDVDTGKDHRNDVIRGARFADPQWAPDSRSFYYTGLPDDPTIPPAKLAGHASVRRHVLGQPPADDEVLFGPTGDARTYLSPQLATDGRYLLVHVAHGAAGAADVYVQDLERDGGPQPLTVGSGAINVAFGYRDHFYLFTSEGAPRHRLLEIDPEHPERSNWREVVPQRDQILDGVALMNGHLILSYLEDVNARVVVQRIDDGRSWPVDLPLTGAVAGVWTDPSVSEALIAFSSLAQEPVIYRVPIPADARATAAPEVFWAPEDLAAQGSAPLVMRQTFARSPDGAEIPVFVLHRRDLVLDGRRPTILYGYGGFGISVTPGYSPLAQLWAQRGGVWAQASLRGGGEYGEDWHRAGMRADKQTVFDDFIAAAEHLVSGGYTSPAQLGILGGSNGGLLVGAASTQRPELFGAVVCQVPLLDMIRYPKFGLGELWVDEYGAPEHPDEFAVLLDYSPYHRIRAGVRYPSLLMMSADTDDRVDPLHARKYVAAMQHASAGSGPVLLRTEAQAGHGGADSVTQRIEAYADLLSFMLTALAPDWGRG</sequence>
<dbReference type="GO" id="GO:0006508">
    <property type="term" value="P:proteolysis"/>
    <property type="evidence" value="ECO:0007669"/>
    <property type="project" value="UniProtKB-KW"/>
</dbReference>
<comment type="similarity">
    <text evidence="2">Belongs to the peptidase S9A family.</text>
</comment>
<dbReference type="Gene3D" id="3.40.50.1820">
    <property type="entry name" value="alpha/beta hydrolase"/>
    <property type="match status" value="1"/>
</dbReference>